<evidence type="ECO:0000313" key="4">
    <source>
        <dbReference type="Proteomes" id="UP000799424"/>
    </source>
</evidence>
<organism evidence="3 4">
    <name type="scientific">Ophiobolus disseminans</name>
    <dbReference type="NCBI Taxonomy" id="1469910"/>
    <lineage>
        <taxon>Eukaryota</taxon>
        <taxon>Fungi</taxon>
        <taxon>Dikarya</taxon>
        <taxon>Ascomycota</taxon>
        <taxon>Pezizomycotina</taxon>
        <taxon>Dothideomycetes</taxon>
        <taxon>Pleosporomycetidae</taxon>
        <taxon>Pleosporales</taxon>
        <taxon>Pleosporineae</taxon>
        <taxon>Phaeosphaeriaceae</taxon>
        <taxon>Ophiobolus</taxon>
    </lineage>
</organism>
<feature type="transmembrane region" description="Helical" evidence="2">
    <location>
        <begin position="6"/>
        <end position="29"/>
    </location>
</feature>
<feature type="region of interest" description="Disordered" evidence="1">
    <location>
        <begin position="108"/>
        <end position="133"/>
    </location>
</feature>
<reference evidence="3" key="1">
    <citation type="journal article" date="2020" name="Stud. Mycol.">
        <title>101 Dothideomycetes genomes: a test case for predicting lifestyles and emergence of pathogens.</title>
        <authorList>
            <person name="Haridas S."/>
            <person name="Albert R."/>
            <person name="Binder M."/>
            <person name="Bloem J."/>
            <person name="Labutti K."/>
            <person name="Salamov A."/>
            <person name="Andreopoulos B."/>
            <person name="Baker S."/>
            <person name="Barry K."/>
            <person name="Bills G."/>
            <person name="Bluhm B."/>
            <person name="Cannon C."/>
            <person name="Castanera R."/>
            <person name="Culley D."/>
            <person name="Daum C."/>
            <person name="Ezra D."/>
            <person name="Gonzalez J."/>
            <person name="Henrissat B."/>
            <person name="Kuo A."/>
            <person name="Liang C."/>
            <person name="Lipzen A."/>
            <person name="Lutzoni F."/>
            <person name="Magnuson J."/>
            <person name="Mondo S."/>
            <person name="Nolan M."/>
            <person name="Ohm R."/>
            <person name="Pangilinan J."/>
            <person name="Park H.-J."/>
            <person name="Ramirez L."/>
            <person name="Alfaro M."/>
            <person name="Sun H."/>
            <person name="Tritt A."/>
            <person name="Yoshinaga Y."/>
            <person name="Zwiers L.-H."/>
            <person name="Turgeon B."/>
            <person name="Goodwin S."/>
            <person name="Spatafora J."/>
            <person name="Crous P."/>
            <person name="Grigoriev I."/>
        </authorList>
    </citation>
    <scope>NUCLEOTIDE SEQUENCE</scope>
    <source>
        <strain evidence="3">CBS 113818</strain>
    </source>
</reference>
<gene>
    <name evidence="3" type="ORF">CC86DRAFT_297538</name>
</gene>
<dbReference type="EMBL" id="MU006231">
    <property type="protein sequence ID" value="KAF2823918.1"/>
    <property type="molecule type" value="Genomic_DNA"/>
</dbReference>
<protein>
    <submittedName>
        <fullName evidence="3">Uncharacterized protein</fullName>
    </submittedName>
</protein>
<feature type="compositionally biased region" description="Basic and acidic residues" evidence="1">
    <location>
        <begin position="120"/>
        <end position="133"/>
    </location>
</feature>
<evidence type="ECO:0000256" key="2">
    <source>
        <dbReference type="SAM" id="Phobius"/>
    </source>
</evidence>
<keyword evidence="2" id="KW-0472">Membrane</keyword>
<feature type="transmembrane region" description="Helical" evidence="2">
    <location>
        <begin position="71"/>
        <end position="92"/>
    </location>
</feature>
<dbReference type="OrthoDB" id="4502894at2759"/>
<name>A0A6A6ZT10_9PLEO</name>
<proteinExistence type="predicted"/>
<sequence length="178" mass="20159">MADARFVVFATLYIIWWPISHILKAAVFILTPVWRLVSFVFLPFIHLAQVIINIITFPFSGKWLDRIETLYIYLGTAGLIGCITGAVVFLIFKVISSSLNIDLVSMPQRQTKPQPQPQSRSHDQGRTAARFRTEQRVKKEEIIDYSPVSTPAVSNTVPVSHRQGLLSQAIIEEEDSDF</sequence>
<dbReference type="AlphaFoldDB" id="A0A6A6ZT10"/>
<dbReference type="Proteomes" id="UP000799424">
    <property type="component" value="Unassembled WGS sequence"/>
</dbReference>
<evidence type="ECO:0000256" key="1">
    <source>
        <dbReference type="SAM" id="MobiDB-lite"/>
    </source>
</evidence>
<keyword evidence="4" id="KW-1185">Reference proteome</keyword>
<accession>A0A6A6ZT10</accession>
<evidence type="ECO:0000313" key="3">
    <source>
        <dbReference type="EMBL" id="KAF2823918.1"/>
    </source>
</evidence>
<keyword evidence="2" id="KW-0812">Transmembrane</keyword>
<feature type="transmembrane region" description="Helical" evidence="2">
    <location>
        <begin position="36"/>
        <end position="59"/>
    </location>
</feature>
<keyword evidence="2" id="KW-1133">Transmembrane helix</keyword>